<keyword evidence="6" id="KW-1185">Reference proteome</keyword>
<accession>A0AAW0X0S9</accession>
<feature type="region of interest" description="Disordered" evidence="4">
    <location>
        <begin position="74"/>
        <end position="138"/>
    </location>
</feature>
<evidence type="ECO:0000256" key="3">
    <source>
        <dbReference type="PROSITE-ProRule" id="PRU00023"/>
    </source>
</evidence>
<dbReference type="SMART" id="SM00248">
    <property type="entry name" value="ANK"/>
    <property type="match status" value="8"/>
</dbReference>
<dbReference type="AlphaFoldDB" id="A0AAW0X0S9"/>
<feature type="region of interest" description="Disordered" evidence="4">
    <location>
        <begin position="213"/>
        <end position="274"/>
    </location>
</feature>
<dbReference type="PROSITE" id="PS50297">
    <property type="entry name" value="ANK_REP_REGION"/>
    <property type="match status" value="1"/>
</dbReference>
<dbReference type="PROSITE" id="PS50088">
    <property type="entry name" value="ANK_REPEAT"/>
    <property type="match status" value="1"/>
</dbReference>
<gene>
    <name evidence="5" type="ORF">OTU49_006559</name>
</gene>
<keyword evidence="2 3" id="KW-0040">ANK repeat</keyword>
<dbReference type="Gene3D" id="1.25.40.20">
    <property type="entry name" value="Ankyrin repeat-containing domain"/>
    <property type="match status" value="3"/>
</dbReference>
<dbReference type="PANTHER" id="PTHR24198:SF165">
    <property type="entry name" value="ANKYRIN REPEAT-CONTAINING PROTEIN-RELATED"/>
    <property type="match status" value="1"/>
</dbReference>
<feature type="compositionally biased region" description="Polar residues" evidence="4">
    <location>
        <begin position="252"/>
        <end position="262"/>
    </location>
</feature>
<sequence>MMSASVVSELQAAILSPHPQAVRHLLDLHAHVLRERPSCLKDGWSPLHVLAKSGEDYIASFCKRLRENGLEVREDWGKPNSSGDGRRDEDLATQPKVLTTYGVKTHDGPPLRKDTPHVPESFKTPPHPPWAWAREPSQERHHQARMAIVYMLCDAGVDINGRDASGLTPLHYAARRGDAAVCDALLQCGADLHAQHDGVSLWEEVEVAASSERKEKRLNQINKGHQKPSRNTQKPDDKEKELDEVDEEEEVNVSQPSNPSQAHSRKCHEHNPSFPHLLHKRDHCRQDYNTEYEDDYWDDLDPRQPICGPAVAVQRVFRFYCPGLWRAVATENISKVRQLVNSWCRVDLIRGGMTLKELAISTGNEAIISLLLSIKPSMCLVHHSLAGNVSAVRELLESPTRKKINIDIRKLSERGAPLLFFLIRGGHHELIKELRHHGASLYTQMLDDSMMDVPVIFTALESWMDPEVVKSLLPTAVSREARLLERVWNRGKNVLRQAVENGVHIDAIKAIIEVGGPALVCERDPEGLTVVDVALKNKREDLVQLMDGFVALWLTRPDIYPRRRDLLALRGFGRLETVAEAQESLEQDIGLFLQEYRRCQGVLQQMFQAVKDGETARAQQLLYFESDIFYLVDLLWQGRLEGDGMPLLHWAVLHGREQIVNLILRAPQDRPAAHNNHVTQRFCPDDVRDQWRRTPLHYASGLPDGGAIVAALLDLGSSEHTLDMDGREPLDFRDARGSPALLTLMDNLRNKVYKMPQPNPWDPEVLRTHLDNLRRERFQNHHHHSHPHKHHYQPCIGYSKGPPYLSSLSTSHAYQHDMSGHGWPYPAHFPTVPGSNFHWPLPHPSGHPAKEQKGSQRLCQIM</sequence>
<dbReference type="PANTHER" id="PTHR24198">
    <property type="entry name" value="ANKYRIN REPEAT AND PROTEIN KINASE DOMAIN-CONTAINING PROTEIN"/>
    <property type="match status" value="1"/>
</dbReference>
<keyword evidence="1" id="KW-0677">Repeat</keyword>
<feature type="region of interest" description="Disordered" evidence="4">
    <location>
        <begin position="843"/>
        <end position="862"/>
    </location>
</feature>
<name>A0AAW0X0S9_CHEQU</name>
<evidence type="ECO:0000313" key="5">
    <source>
        <dbReference type="EMBL" id="KAK8733279.1"/>
    </source>
</evidence>
<feature type="repeat" description="ANK" evidence="3">
    <location>
        <begin position="165"/>
        <end position="197"/>
    </location>
</feature>
<organism evidence="5 6">
    <name type="scientific">Cherax quadricarinatus</name>
    <name type="common">Australian red claw crayfish</name>
    <dbReference type="NCBI Taxonomy" id="27406"/>
    <lineage>
        <taxon>Eukaryota</taxon>
        <taxon>Metazoa</taxon>
        <taxon>Ecdysozoa</taxon>
        <taxon>Arthropoda</taxon>
        <taxon>Crustacea</taxon>
        <taxon>Multicrustacea</taxon>
        <taxon>Malacostraca</taxon>
        <taxon>Eumalacostraca</taxon>
        <taxon>Eucarida</taxon>
        <taxon>Decapoda</taxon>
        <taxon>Pleocyemata</taxon>
        <taxon>Astacidea</taxon>
        <taxon>Parastacoidea</taxon>
        <taxon>Parastacidae</taxon>
        <taxon>Cherax</taxon>
    </lineage>
</organism>
<dbReference type="InterPro" id="IPR036770">
    <property type="entry name" value="Ankyrin_rpt-contain_sf"/>
</dbReference>
<dbReference type="InterPro" id="IPR002110">
    <property type="entry name" value="Ankyrin_rpt"/>
</dbReference>
<dbReference type="Proteomes" id="UP001445076">
    <property type="component" value="Unassembled WGS sequence"/>
</dbReference>
<evidence type="ECO:0000256" key="2">
    <source>
        <dbReference type="ARBA" id="ARBA00023043"/>
    </source>
</evidence>
<comment type="caution">
    <text evidence="5">The sequence shown here is derived from an EMBL/GenBank/DDBJ whole genome shotgun (WGS) entry which is preliminary data.</text>
</comment>
<dbReference type="EMBL" id="JARKIK010000054">
    <property type="protein sequence ID" value="KAK8733279.1"/>
    <property type="molecule type" value="Genomic_DNA"/>
</dbReference>
<evidence type="ECO:0000313" key="6">
    <source>
        <dbReference type="Proteomes" id="UP001445076"/>
    </source>
</evidence>
<feature type="compositionally biased region" description="Basic and acidic residues" evidence="4">
    <location>
        <begin position="104"/>
        <end position="117"/>
    </location>
</feature>
<protein>
    <submittedName>
        <fullName evidence="5">Uncharacterized protein</fullName>
    </submittedName>
</protein>
<evidence type="ECO:0000256" key="4">
    <source>
        <dbReference type="SAM" id="MobiDB-lite"/>
    </source>
</evidence>
<evidence type="ECO:0000256" key="1">
    <source>
        <dbReference type="ARBA" id="ARBA00022737"/>
    </source>
</evidence>
<feature type="compositionally biased region" description="Acidic residues" evidence="4">
    <location>
        <begin position="242"/>
        <end position="251"/>
    </location>
</feature>
<dbReference type="SUPFAM" id="SSF48403">
    <property type="entry name" value="Ankyrin repeat"/>
    <property type="match status" value="2"/>
</dbReference>
<dbReference type="Pfam" id="PF00023">
    <property type="entry name" value="Ank"/>
    <property type="match status" value="1"/>
</dbReference>
<reference evidence="5 6" key="1">
    <citation type="journal article" date="2024" name="BMC Genomics">
        <title>Genome assembly of redclaw crayfish (Cherax quadricarinatus) provides insights into its immune adaptation and hypoxia tolerance.</title>
        <authorList>
            <person name="Liu Z."/>
            <person name="Zheng J."/>
            <person name="Li H."/>
            <person name="Fang K."/>
            <person name="Wang S."/>
            <person name="He J."/>
            <person name="Zhou D."/>
            <person name="Weng S."/>
            <person name="Chi M."/>
            <person name="Gu Z."/>
            <person name="He J."/>
            <person name="Li F."/>
            <person name="Wang M."/>
        </authorList>
    </citation>
    <scope>NUCLEOTIDE SEQUENCE [LARGE SCALE GENOMIC DNA]</scope>
    <source>
        <strain evidence="5">ZL_2023a</strain>
    </source>
</reference>
<proteinExistence type="predicted"/>